<sequence>MEFEVYLGHDGPPVLNSFQNLAVVNRKFHRLCLPKLWQVGPFFARNPALIKIQRSKLIQVCQIYQHITFPSSVPAPMPLWTGDLLLKYANFVKSARFLLRNSDGHQDSHLFSEFERSLSDNTSSIDGHGFGYAIGVLNIVKIFKLCPSLEAVEVILPSDRKDFEWIPGPDLADQTWTANSWLEQFSVLGLECCEEITIDMANKFLNGRARFLSKLHIELHHLAKSPDMEIRFDLPALKTLRVLNDRRSSDLLASFENCKSIEVIEHWGHMYNDQWNFLKHLLSRRTWPKLLVLDIQYSNYDEKLADWPDVEELEETCKLFNITLLISKY</sequence>
<reference evidence="2" key="1">
    <citation type="journal article" date="2011" name="Proc. Natl. Acad. Sci. U.S.A.">
        <title>Obligate biotrophy features unraveled by the genomic analysis of rust fungi.</title>
        <authorList>
            <person name="Duplessis S."/>
            <person name="Cuomo C.A."/>
            <person name="Lin Y.-C."/>
            <person name="Aerts A."/>
            <person name="Tisserant E."/>
            <person name="Veneault-Fourrey C."/>
            <person name="Joly D.L."/>
            <person name="Hacquard S."/>
            <person name="Amselem J."/>
            <person name="Cantarel B.L."/>
            <person name="Chiu R."/>
            <person name="Coutinho P.M."/>
            <person name="Feau N."/>
            <person name="Field M."/>
            <person name="Frey P."/>
            <person name="Gelhaye E."/>
            <person name="Goldberg J."/>
            <person name="Grabherr M.G."/>
            <person name="Kodira C.D."/>
            <person name="Kohler A."/>
            <person name="Kuees U."/>
            <person name="Lindquist E.A."/>
            <person name="Lucas S.M."/>
            <person name="Mago R."/>
            <person name="Mauceli E."/>
            <person name="Morin E."/>
            <person name="Murat C."/>
            <person name="Pangilinan J.L."/>
            <person name="Park R."/>
            <person name="Pearson M."/>
            <person name="Quesneville H."/>
            <person name="Rouhier N."/>
            <person name="Sakthikumar S."/>
            <person name="Salamov A.A."/>
            <person name="Schmutz J."/>
            <person name="Selles B."/>
            <person name="Shapiro H."/>
            <person name="Tanguay P."/>
            <person name="Tuskan G.A."/>
            <person name="Henrissat B."/>
            <person name="Van de Peer Y."/>
            <person name="Rouze P."/>
            <person name="Ellis J.G."/>
            <person name="Dodds P.N."/>
            <person name="Schein J.E."/>
            <person name="Zhong S."/>
            <person name="Hamelin R.C."/>
            <person name="Grigoriev I.V."/>
            <person name="Szabo L.J."/>
            <person name="Martin F."/>
        </authorList>
    </citation>
    <scope>NUCLEOTIDE SEQUENCE [LARGE SCALE GENOMIC DNA]</scope>
    <source>
        <strain evidence="2">98AG31 / pathotype 3-4-7</strain>
    </source>
</reference>
<keyword evidence="2" id="KW-1185">Reference proteome</keyword>
<proteinExistence type="predicted"/>
<protein>
    <recommendedName>
        <fullName evidence="3">F-box domain-containing protein</fullName>
    </recommendedName>
</protein>
<gene>
    <name evidence="1" type="ORF">MELLADRAFT_106167</name>
</gene>
<dbReference type="KEGG" id="mlr:MELLADRAFT_106167"/>
<dbReference type="GeneID" id="18922822"/>
<dbReference type="Proteomes" id="UP000001072">
    <property type="component" value="Unassembled WGS sequence"/>
</dbReference>
<accession>F4RKL7</accession>
<dbReference type="VEuPathDB" id="FungiDB:MELLADRAFT_106167"/>
<dbReference type="RefSeq" id="XP_007409556.1">
    <property type="nucleotide sequence ID" value="XM_007409494.1"/>
</dbReference>
<name>F4RKL7_MELLP</name>
<evidence type="ECO:0008006" key="3">
    <source>
        <dbReference type="Google" id="ProtNLM"/>
    </source>
</evidence>
<dbReference type="AlphaFoldDB" id="F4RKL7"/>
<evidence type="ECO:0000313" key="2">
    <source>
        <dbReference type="Proteomes" id="UP000001072"/>
    </source>
</evidence>
<organism evidence="2">
    <name type="scientific">Melampsora larici-populina (strain 98AG31 / pathotype 3-4-7)</name>
    <name type="common">Poplar leaf rust fungus</name>
    <dbReference type="NCBI Taxonomy" id="747676"/>
    <lineage>
        <taxon>Eukaryota</taxon>
        <taxon>Fungi</taxon>
        <taxon>Dikarya</taxon>
        <taxon>Basidiomycota</taxon>
        <taxon>Pucciniomycotina</taxon>
        <taxon>Pucciniomycetes</taxon>
        <taxon>Pucciniales</taxon>
        <taxon>Melampsoraceae</taxon>
        <taxon>Melampsora</taxon>
    </lineage>
</organism>
<dbReference type="InParanoid" id="F4RKL7"/>
<evidence type="ECO:0000313" key="1">
    <source>
        <dbReference type="EMBL" id="EGG07114.1"/>
    </source>
</evidence>
<dbReference type="EMBL" id="GL883105">
    <property type="protein sequence ID" value="EGG07114.1"/>
    <property type="molecule type" value="Genomic_DNA"/>
</dbReference>
<dbReference type="HOGENOM" id="CLU_038719_0_0_1"/>